<reference evidence="4 7" key="2">
    <citation type="submission" date="2018-08" db="EMBL/GenBank/DDBJ databases">
        <title>Complete genome of the Arcobacter molluscorum type strain LMG 25693.</title>
        <authorList>
            <person name="Miller W.G."/>
            <person name="Yee E."/>
            <person name="Bono J.L."/>
        </authorList>
    </citation>
    <scope>NUCLEOTIDE SEQUENCE [LARGE SCALE GENOMIC DNA]</scope>
    <source>
        <strain evidence="4 7">CECT 7696</strain>
    </source>
</reference>
<keyword evidence="1 5" id="KW-0808">Transferase</keyword>
<dbReference type="EMBL" id="CP032098">
    <property type="protein sequence ID" value="AXX91735.1"/>
    <property type="molecule type" value="Genomic_DNA"/>
</dbReference>
<dbReference type="Proteomes" id="UP000262712">
    <property type="component" value="Chromosome"/>
</dbReference>
<dbReference type="GO" id="GO:0016747">
    <property type="term" value="F:acyltransferase activity, transferring groups other than amino-acyl groups"/>
    <property type="evidence" value="ECO:0007669"/>
    <property type="project" value="InterPro"/>
</dbReference>
<evidence type="ECO:0000259" key="3">
    <source>
        <dbReference type="PROSITE" id="PS51186"/>
    </source>
</evidence>
<dbReference type="SUPFAM" id="SSF55729">
    <property type="entry name" value="Acyl-CoA N-acyltransferases (Nat)"/>
    <property type="match status" value="1"/>
</dbReference>
<name>A0A2G1DGC4_9BACT</name>
<dbReference type="EMBL" id="NXFY01000018">
    <property type="protein sequence ID" value="PHO17376.1"/>
    <property type="molecule type" value="Genomic_DNA"/>
</dbReference>
<dbReference type="PROSITE" id="PS51186">
    <property type="entry name" value="GNAT"/>
    <property type="match status" value="1"/>
</dbReference>
<evidence type="ECO:0000313" key="7">
    <source>
        <dbReference type="Proteomes" id="UP000262712"/>
    </source>
</evidence>
<gene>
    <name evidence="4" type="primary">rimI</name>
    <name evidence="4" type="ORF">AMOL_0739</name>
    <name evidence="5" type="ORF">CPU12_10650</name>
</gene>
<dbReference type="InterPro" id="IPR016181">
    <property type="entry name" value="Acyl_CoA_acyltransferase"/>
</dbReference>
<dbReference type="InterPro" id="IPR000182">
    <property type="entry name" value="GNAT_dom"/>
</dbReference>
<dbReference type="PANTHER" id="PTHR43420">
    <property type="entry name" value="ACETYLTRANSFERASE"/>
    <property type="match status" value="1"/>
</dbReference>
<organism evidence="5 6">
    <name type="scientific">Malaciobacter molluscorum LMG 25693</name>
    <dbReference type="NCBI Taxonomy" id="870501"/>
    <lineage>
        <taxon>Bacteria</taxon>
        <taxon>Pseudomonadati</taxon>
        <taxon>Campylobacterota</taxon>
        <taxon>Epsilonproteobacteria</taxon>
        <taxon>Campylobacterales</taxon>
        <taxon>Arcobacteraceae</taxon>
        <taxon>Malaciobacter</taxon>
    </lineage>
</organism>
<feature type="domain" description="N-acetyltransferase" evidence="3">
    <location>
        <begin position="1"/>
        <end position="138"/>
    </location>
</feature>
<evidence type="ECO:0000256" key="1">
    <source>
        <dbReference type="ARBA" id="ARBA00022679"/>
    </source>
</evidence>
<dbReference type="AlphaFoldDB" id="A0A2G1DGC4"/>
<dbReference type="CDD" id="cd04301">
    <property type="entry name" value="NAT_SF"/>
    <property type="match status" value="1"/>
</dbReference>
<dbReference type="Pfam" id="PF00583">
    <property type="entry name" value="Acetyltransf_1"/>
    <property type="match status" value="1"/>
</dbReference>
<dbReference type="Gene3D" id="3.40.630.30">
    <property type="match status" value="1"/>
</dbReference>
<sequence>MIYKAKKKDLNLLYQIEKNVFKDEIFSLSKESLRYHLNNNLIFIIKYEKINVGYCLWLERKKYYRLYSFAILPKYQGKGLASQLLKYCIEKLKEKSLQLEVRVSNEKAILLYERFAFKKVKVLKDYYKNENAYLMKRV</sequence>
<dbReference type="RefSeq" id="WP_099343103.1">
    <property type="nucleotide sequence ID" value="NZ_CP032098.1"/>
</dbReference>
<dbReference type="InterPro" id="IPR050680">
    <property type="entry name" value="YpeA/RimI_acetyltransf"/>
</dbReference>
<dbReference type="Proteomes" id="UP000221222">
    <property type="component" value="Unassembled WGS sequence"/>
</dbReference>
<evidence type="ECO:0000313" key="5">
    <source>
        <dbReference type="EMBL" id="PHO17376.1"/>
    </source>
</evidence>
<evidence type="ECO:0000313" key="6">
    <source>
        <dbReference type="Proteomes" id="UP000221222"/>
    </source>
</evidence>
<keyword evidence="2" id="KW-0012">Acyltransferase</keyword>
<accession>A0A2G1DGC4</accession>
<keyword evidence="6" id="KW-1185">Reference proteome</keyword>
<evidence type="ECO:0000313" key="4">
    <source>
        <dbReference type="EMBL" id="AXX91735.1"/>
    </source>
</evidence>
<evidence type="ECO:0000256" key="2">
    <source>
        <dbReference type="ARBA" id="ARBA00023315"/>
    </source>
</evidence>
<protein>
    <submittedName>
        <fullName evidence="5">GNAT family N-acetyltransferase</fullName>
    </submittedName>
    <submittedName>
        <fullName evidence="4">Ribosomal-protein-S18-alanine N-acetyltransferase</fullName>
    </submittedName>
</protein>
<dbReference type="KEGG" id="amol:AMOL_0739"/>
<reference evidence="5 6" key="1">
    <citation type="submission" date="2017-09" db="EMBL/GenBank/DDBJ databases">
        <title>Arcobacter canalis sp. nov., a new species isolated from a water canal contaminated with urban sewage.</title>
        <authorList>
            <person name="Perez-Cataluna A."/>
            <person name="Salas-Masso N."/>
            <person name="Figueras M.J."/>
        </authorList>
    </citation>
    <scope>NUCLEOTIDE SEQUENCE [LARGE SCALE GENOMIC DNA]</scope>
    <source>
        <strain evidence="5 6">F98-3</strain>
    </source>
</reference>
<proteinExistence type="predicted"/>